<accession>A0A6V7RHH8</accession>
<evidence type="ECO:0000313" key="3">
    <source>
        <dbReference type="Proteomes" id="UP000589351"/>
    </source>
</evidence>
<feature type="region of interest" description="Disordered" evidence="1">
    <location>
        <begin position="248"/>
        <end position="274"/>
    </location>
</feature>
<feature type="compositionally biased region" description="Acidic residues" evidence="1">
    <location>
        <begin position="37"/>
        <end position="65"/>
    </location>
</feature>
<evidence type="ECO:0000256" key="1">
    <source>
        <dbReference type="SAM" id="MobiDB-lite"/>
    </source>
</evidence>
<gene>
    <name evidence="2" type="ORF">JEODO184_01150</name>
</gene>
<dbReference type="PROSITE" id="PS51257">
    <property type="entry name" value="PROKAR_LIPOPROTEIN"/>
    <property type="match status" value="1"/>
</dbReference>
<comment type="caution">
    <text evidence="2">The sequence shown here is derived from an EMBL/GenBank/DDBJ whole genome shotgun (WGS) entry which is preliminary data.</text>
</comment>
<dbReference type="Proteomes" id="UP000589351">
    <property type="component" value="Unassembled WGS sequence"/>
</dbReference>
<dbReference type="EMBL" id="CAJEWD010000008">
    <property type="protein sequence ID" value="CAD2077425.1"/>
    <property type="molecule type" value="Genomic_DNA"/>
</dbReference>
<dbReference type="RefSeq" id="WP_185125679.1">
    <property type="nucleotide sequence ID" value="NZ_CAJEWD010000008.1"/>
</dbReference>
<feature type="compositionally biased region" description="Acidic residues" evidence="1">
    <location>
        <begin position="73"/>
        <end position="103"/>
    </location>
</feature>
<reference evidence="2 3" key="1">
    <citation type="submission" date="2020-07" db="EMBL/GenBank/DDBJ databases">
        <authorList>
            <person name="Criscuolo A."/>
        </authorList>
    </citation>
    <scope>NUCLEOTIDE SEQUENCE [LARGE SCALE GENOMIC DNA]</scope>
    <source>
        <strain evidence="2">CIP111649</strain>
    </source>
</reference>
<proteinExistence type="predicted"/>
<dbReference type="AlphaFoldDB" id="A0A6V7RHH8"/>
<sequence length="287" mass="31621">MKRVVSVMAVLMLAACNSGDTEDEAVNEKSQQVAESETNEEAENNDSEEVETEESSEDEESSDTSEADKAQEESSDSEPDVESQNEETEETDESAEDNTEVAEDEAHQETAVREFTDAEKQAMVDEFYTWAVERAEVGGMAVNDYYFGHGAAGRGDWYATTPHGDVQVQDQDNPGFDAFNIHAIGGIVFYQPISGDYGADENTEVESTASGYQTMAIDGTDIHKYMLADNGVVYEHISVKEETSLSSGFGEFNDDGTRGEYAPASRFEVSGDQDAQEEWQRILSKYQ</sequence>
<evidence type="ECO:0008006" key="4">
    <source>
        <dbReference type="Google" id="ProtNLM"/>
    </source>
</evidence>
<protein>
    <recommendedName>
        <fullName evidence="4">Lipoprotein</fullName>
    </recommendedName>
</protein>
<evidence type="ECO:0000313" key="2">
    <source>
        <dbReference type="EMBL" id="CAD2077425.1"/>
    </source>
</evidence>
<feature type="region of interest" description="Disordered" evidence="1">
    <location>
        <begin position="16"/>
        <end position="110"/>
    </location>
</feature>
<keyword evidence="3" id="KW-1185">Reference proteome</keyword>
<name>A0A6V7RHH8_9STAP</name>
<organism evidence="2 3">
    <name type="scientific">Jeotgalicoccus meleagridis</name>
    <dbReference type="NCBI Taxonomy" id="2759181"/>
    <lineage>
        <taxon>Bacteria</taxon>
        <taxon>Bacillati</taxon>
        <taxon>Bacillota</taxon>
        <taxon>Bacilli</taxon>
        <taxon>Bacillales</taxon>
        <taxon>Staphylococcaceae</taxon>
        <taxon>Jeotgalicoccus</taxon>
    </lineage>
</organism>